<name>A0ABN4BY59_DEHRP</name>
<keyword evidence="8" id="KW-0411">Iron-sulfur</keyword>
<evidence type="ECO:0000256" key="4">
    <source>
        <dbReference type="ARBA" id="ARBA00022723"/>
    </source>
</evidence>
<evidence type="ECO:0000256" key="10">
    <source>
        <dbReference type="ARBA" id="ARBA00029374"/>
    </source>
</evidence>
<reference evidence="12 13" key="1">
    <citation type="journal article" date="2013" name="Stand. Genomic Sci.">
        <title>Complete genome sequence of Dehalobacter restrictus PER-K23(T.).</title>
        <authorList>
            <person name="Kruse T."/>
            <person name="Maillard J."/>
            <person name="Goodwin L."/>
            <person name="Woyke T."/>
            <person name="Teshima H."/>
            <person name="Bruce D."/>
            <person name="Detter C."/>
            <person name="Tapia R."/>
            <person name="Han C."/>
            <person name="Huntemann M."/>
            <person name="Wei C.L."/>
            <person name="Han J."/>
            <person name="Chen A."/>
            <person name="Kyrpides N."/>
            <person name="Szeto E."/>
            <person name="Markowitz V."/>
            <person name="Ivanova N."/>
            <person name="Pagani I."/>
            <person name="Pati A."/>
            <person name="Pitluck S."/>
            <person name="Nolan M."/>
            <person name="Holliger C."/>
            <person name="Smidt H."/>
        </authorList>
    </citation>
    <scope>NUCLEOTIDE SEQUENCE [LARGE SCALE GENOMIC DNA]</scope>
    <source>
        <strain evidence="13">DSM 9455</strain>
    </source>
</reference>
<dbReference type="InterPro" id="IPR017896">
    <property type="entry name" value="4Fe4S_Fe-S-bd"/>
</dbReference>
<evidence type="ECO:0000256" key="3">
    <source>
        <dbReference type="ARBA" id="ARBA00022485"/>
    </source>
</evidence>
<keyword evidence="3" id="KW-0004">4Fe-4S</keyword>
<dbReference type="Proteomes" id="UP000018934">
    <property type="component" value="Chromosome"/>
</dbReference>
<dbReference type="PROSITE" id="PS51318">
    <property type="entry name" value="TAT"/>
    <property type="match status" value="1"/>
</dbReference>
<keyword evidence="13" id="KW-1185">Reference proteome</keyword>
<evidence type="ECO:0000313" key="12">
    <source>
        <dbReference type="EMBL" id="AHF10413.1"/>
    </source>
</evidence>
<evidence type="ECO:0000259" key="11">
    <source>
        <dbReference type="PROSITE" id="PS51379"/>
    </source>
</evidence>
<keyword evidence="7" id="KW-0408">Iron</keyword>
<protein>
    <submittedName>
        <fullName evidence="12">Dehalogenase</fullName>
    </submittedName>
</protein>
<keyword evidence="5" id="KW-0732">Signal</keyword>
<accession>A0ABN4BY59</accession>
<organism evidence="12 13">
    <name type="scientific">Dehalobacter restrictus (strain DSM 9455 / PER-K23)</name>
    <dbReference type="NCBI Taxonomy" id="871738"/>
    <lineage>
        <taxon>Bacteria</taxon>
        <taxon>Bacillati</taxon>
        <taxon>Bacillota</taxon>
        <taxon>Clostridia</taxon>
        <taxon>Eubacteriales</taxon>
        <taxon>Desulfitobacteriaceae</taxon>
        <taxon>Dehalobacter</taxon>
    </lineage>
</organism>
<comment type="cofactor">
    <cofactor evidence="10">
        <name>corrinoid</name>
        <dbReference type="ChEBI" id="CHEBI:33913"/>
    </cofactor>
</comment>
<dbReference type="SUPFAM" id="SSF54862">
    <property type="entry name" value="4Fe-4S ferredoxins"/>
    <property type="match status" value="1"/>
</dbReference>
<feature type="domain" description="4Fe-4S ferredoxin-type" evidence="11">
    <location>
        <begin position="337"/>
        <end position="367"/>
    </location>
</feature>
<gene>
    <name evidence="12" type="ORF">DEHRE_10245</name>
</gene>
<dbReference type="PROSITE" id="PS00198">
    <property type="entry name" value="4FE4S_FER_1"/>
    <property type="match status" value="1"/>
</dbReference>
<evidence type="ECO:0000256" key="5">
    <source>
        <dbReference type="ARBA" id="ARBA00022729"/>
    </source>
</evidence>
<dbReference type="NCBIfam" id="TIGR02486">
    <property type="entry name" value="RDH"/>
    <property type="match status" value="1"/>
</dbReference>
<dbReference type="Pfam" id="PF13484">
    <property type="entry name" value="Fer4_16"/>
    <property type="match status" value="1"/>
</dbReference>
<dbReference type="InterPro" id="IPR006311">
    <property type="entry name" value="TAT_signal"/>
</dbReference>
<sequence>MSKKLSRRSFLKSTALTGALTSLLTLTPGAREKLIGDGAASALEYPRVDKPPYEVEGEVGRFDNRNNAHSRGYWDESQSFYMFGPQGMTAFHDTLRNIATGTPKPGFDHRDLSLFMSSALMFKIGSFAASHLWEPELPPGLTQPYTTTPEEAAQTVKMAAKHFGASVVGTCKLNRDWLYSHRYHVENWKTDAKDLFTKVFGLEKGLLGPVMTPEERKKLQMPHVDDELPQEMNNVIVCGIEMDYEAYQRTLSCVEIAETYRAYSFDKFLIMHLALFINYMGYRAWPFGSYGPGLGIPMAVDAGLGEMGRNGLLINPDFGPRLRICGVITDMPIQPDKPIDMGVTKFCETCGLCAENCPSGSISKDNNRTSEAVYSTTNYGVKKWPFDACKCKAYWDDHNISACGNCVHYCPYNKPKTEMHKLAAHLAPTLGSTLVKMEKMLGYSEPKDVASWWAQDPNKFFPRSTKK</sequence>
<comment type="subcellular location">
    <subcellularLocation>
        <location evidence="1">Cell membrane</location>
    </subcellularLocation>
</comment>
<dbReference type="EMBL" id="CP007033">
    <property type="protein sequence ID" value="AHF10413.1"/>
    <property type="molecule type" value="Genomic_DNA"/>
</dbReference>
<keyword evidence="6" id="KW-0677">Repeat</keyword>
<dbReference type="PROSITE" id="PS51379">
    <property type="entry name" value="4FE4S_FER_2"/>
    <property type="match status" value="1"/>
</dbReference>
<proteinExistence type="predicted"/>
<evidence type="ECO:0000256" key="8">
    <source>
        <dbReference type="ARBA" id="ARBA00023014"/>
    </source>
</evidence>
<dbReference type="RefSeq" id="WP_025205913.1">
    <property type="nucleotide sequence ID" value="NZ_CP007033.1"/>
</dbReference>
<evidence type="ECO:0000256" key="2">
    <source>
        <dbReference type="ARBA" id="ARBA00022475"/>
    </source>
</evidence>
<dbReference type="InterPro" id="IPR012832">
    <property type="entry name" value="RDH"/>
</dbReference>
<dbReference type="PANTHER" id="PTHR42827">
    <property type="entry name" value="IRON-SULFUR CLUSTER-BINDING PROTEIN-RELATED"/>
    <property type="match status" value="1"/>
</dbReference>
<keyword evidence="4" id="KW-0479">Metal-binding</keyword>
<evidence type="ECO:0000256" key="1">
    <source>
        <dbReference type="ARBA" id="ARBA00004236"/>
    </source>
</evidence>
<evidence type="ECO:0000256" key="9">
    <source>
        <dbReference type="ARBA" id="ARBA00023136"/>
    </source>
</evidence>
<dbReference type="PANTHER" id="PTHR42827:SF1">
    <property type="entry name" value="IRON-SULFUR CLUSTER-BINDING PROTEIN"/>
    <property type="match status" value="1"/>
</dbReference>
<dbReference type="Gene3D" id="3.30.70.20">
    <property type="match status" value="1"/>
</dbReference>
<evidence type="ECO:0000256" key="7">
    <source>
        <dbReference type="ARBA" id="ARBA00023004"/>
    </source>
</evidence>
<dbReference type="InterPro" id="IPR017900">
    <property type="entry name" value="4Fe4S_Fe_S_CS"/>
</dbReference>
<keyword evidence="9" id="KW-0472">Membrane</keyword>
<evidence type="ECO:0000256" key="6">
    <source>
        <dbReference type="ARBA" id="ARBA00022737"/>
    </source>
</evidence>
<evidence type="ECO:0000313" key="13">
    <source>
        <dbReference type="Proteomes" id="UP000018934"/>
    </source>
</evidence>
<keyword evidence="2" id="KW-1003">Cell membrane</keyword>